<evidence type="ECO:0000313" key="3">
    <source>
        <dbReference type="Proteomes" id="UP000490980"/>
    </source>
</evidence>
<name>A0A7X5U9K2_9GAMM</name>
<dbReference type="PANTHER" id="PTHR33993:SF1">
    <property type="entry name" value="GLYOXALASE FAMILY PROTEIN"/>
    <property type="match status" value="1"/>
</dbReference>
<evidence type="ECO:0000259" key="1">
    <source>
        <dbReference type="PROSITE" id="PS51819"/>
    </source>
</evidence>
<keyword evidence="3" id="KW-1185">Reference proteome</keyword>
<proteinExistence type="predicted"/>
<gene>
    <name evidence="2" type="ORF">HBF25_07895</name>
</gene>
<reference evidence="2 3" key="1">
    <citation type="submission" date="2020-03" db="EMBL/GenBank/DDBJ databases">
        <authorList>
            <person name="Lai Q."/>
        </authorList>
    </citation>
    <scope>NUCLEOTIDE SEQUENCE [LARGE SCALE GENOMIC DNA]</scope>
    <source>
        <strain evidence="2 3">CCUG 25036</strain>
    </source>
</reference>
<dbReference type="SUPFAM" id="SSF54593">
    <property type="entry name" value="Glyoxalase/Bleomycin resistance protein/Dihydroxybiphenyl dioxygenase"/>
    <property type="match status" value="1"/>
</dbReference>
<protein>
    <submittedName>
        <fullName evidence="2">VOC family protein</fullName>
    </submittedName>
</protein>
<dbReference type="Pfam" id="PF00903">
    <property type="entry name" value="Glyoxalase"/>
    <property type="match status" value="1"/>
</dbReference>
<dbReference type="CDD" id="cd07247">
    <property type="entry name" value="SgaA_N_like"/>
    <property type="match status" value="1"/>
</dbReference>
<sequence length="119" mass="13282">MQVGKERIDYIELNVADTGRSKQFYGEAFGWKFTDYGPHYTEFDDGRMKGGFAAGSQVVTGGPLVILYAEHLEKTLEQVTNAGGSIAKPIFEFPGGRRFHFRDPDGHELAVWSDKPNPL</sequence>
<evidence type="ECO:0000313" key="2">
    <source>
        <dbReference type="EMBL" id="NII06302.1"/>
    </source>
</evidence>
<accession>A0A7X5U9K2</accession>
<dbReference type="InterPro" id="IPR029068">
    <property type="entry name" value="Glyas_Bleomycin-R_OHBP_Dase"/>
</dbReference>
<dbReference type="InterPro" id="IPR037523">
    <property type="entry name" value="VOC_core"/>
</dbReference>
<dbReference type="Proteomes" id="UP000490980">
    <property type="component" value="Unassembled WGS sequence"/>
</dbReference>
<dbReference type="PROSITE" id="PS51819">
    <property type="entry name" value="VOC"/>
    <property type="match status" value="1"/>
</dbReference>
<dbReference type="PANTHER" id="PTHR33993">
    <property type="entry name" value="GLYOXALASE-RELATED"/>
    <property type="match status" value="1"/>
</dbReference>
<feature type="domain" description="VOC" evidence="1">
    <location>
        <begin position="7"/>
        <end position="114"/>
    </location>
</feature>
<dbReference type="Gene3D" id="3.10.180.10">
    <property type="entry name" value="2,3-Dihydroxybiphenyl 1,2-Dioxygenase, domain 1"/>
    <property type="match status" value="1"/>
</dbReference>
<dbReference type="InterPro" id="IPR052164">
    <property type="entry name" value="Anthracycline_SecMetBiosynth"/>
</dbReference>
<dbReference type="InterPro" id="IPR004360">
    <property type="entry name" value="Glyas_Fos-R_dOase_dom"/>
</dbReference>
<comment type="caution">
    <text evidence="2">The sequence shown here is derived from an EMBL/GenBank/DDBJ whole genome shotgun (WGS) entry which is preliminary data.</text>
</comment>
<dbReference type="EMBL" id="JAARLZ010000003">
    <property type="protein sequence ID" value="NII06302.1"/>
    <property type="molecule type" value="Genomic_DNA"/>
</dbReference>
<organism evidence="2 3">
    <name type="scientific">Luteibacter anthropi</name>
    <dbReference type="NCBI Taxonomy" id="564369"/>
    <lineage>
        <taxon>Bacteria</taxon>
        <taxon>Pseudomonadati</taxon>
        <taxon>Pseudomonadota</taxon>
        <taxon>Gammaproteobacteria</taxon>
        <taxon>Lysobacterales</taxon>
        <taxon>Rhodanobacteraceae</taxon>
        <taxon>Luteibacter</taxon>
    </lineage>
</organism>
<dbReference type="RefSeq" id="WP_166947295.1">
    <property type="nucleotide sequence ID" value="NZ_JAARLZ010000003.1"/>
</dbReference>
<dbReference type="AlphaFoldDB" id="A0A7X5U9K2"/>